<reference evidence="3 4" key="1">
    <citation type="journal article" date="2010" name="Genome Biol. Evol.">
        <title>The sequence of a 1.8-mb bacterial linear plasmid reveals a rich evolutionary reservoir of secondary metabolic pathways.</title>
        <authorList>
            <person name="Medema M.H."/>
            <person name="Trefzer A."/>
            <person name="Kovalchuk A."/>
            <person name="van den Berg M."/>
            <person name="Mueller U."/>
            <person name="Heijne W."/>
            <person name="Wu L."/>
            <person name="Alam M.T."/>
            <person name="Ronning C.M."/>
            <person name="Nierman W.C."/>
            <person name="Bovenberg R.A.L."/>
            <person name="Breitling R."/>
            <person name="Takano E."/>
        </authorList>
    </citation>
    <scope>NUCLEOTIDE SEQUENCE [LARGE SCALE GENOMIC DNA]</scope>
    <source>
        <strain evidence="4">ATCC 27064 / DSM 738 / JCM 4710 / NBRC 13307 / NCIMB 12785 / NRRL 3585 / VKM Ac-602</strain>
        <plasmid evidence="3">pSCL4</plasmid>
    </source>
</reference>
<dbReference type="InterPro" id="IPR011006">
    <property type="entry name" value="CheY-like_superfamily"/>
</dbReference>
<dbReference type="KEGG" id="sclf:BB341_29500"/>
<evidence type="ECO:0000313" key="4">
    <source>
        <dbReference type="Proteomes" id="UP000002357"/>
    </source>
</evidence>
<protein>
    <submittedName>
        <fullName evidence="3">Response regulator receiver protein</fullName>
    </submittedName>
</protein>
<dbReference type="InterPro" id="IPR001789">
    <property type="entry name" value="Sig_transdc_resp-reg_receiver"/>
</dbReference>
<dbReference type="SMART" id="SM00448">
    <property type="entry name" value="REC"/>
    <property type="match status" value="1"/>
</dbReference>
<keyword evidence="1 2" id="KW-0597">Phosphoprotein</keyword>
<keyword evidence="4" id="KW-1185">Reference proteome</keyword>
<dbReference type="OrthoDB" id="7352332at2"/>
<dbReference type="AlphaFoldDB" id="B5GMR1"/>
<dbReference type="eggNOG" id="COG3279">
    <property type="taxonomic scope" value="Bacteria"/>
</dbReference>
<keyword evidence="3" id="KW-0614">Plasmid</keyword>
<proteinExistence type="predicted"/>
<dbReference type="Pfam" id="PF00072">
    <property type="entry name" value="Response_reg"/>
    <property type="match status" value="1"/>
</dbReference>
<dbReference type="Gene3D" id="3.40.50.2300">
    <property type="match status" value="1"/>
</dbReference>
<dbReference type="SUPFAM" id="SSF52172">
    <property type="entry name" value="CheY-like"/>
    <property type="match status" value="1"/>
</dbReference>
<evidence type="ECO:0000256" key="2">
    <source>
        <dbReference type="PROSITE-ProRule" id="PRU00169"/>
    </source>
</evidence>
<geneLocation type="plasmid" evidence="3 4">
    <name>pSCL4</name>
</geneLocation>
<organism evidence="3 4">
    <name type="scientific">Streptomyces clavuligerus</name>
    <dbReference type="NCBI Taxonomy" id="1901"/>
    <lineage>
        <taxon>Bacteria</taxon>
        <taxon>Bacillati</taxon>
        <taxon>Actinomycetota</taxon>
        <taxon>Actinomycetes</taxon>
        <taxon>Kitasatosporales</taxon>
        <taxon>Streptomycetaceae</taxon>
        <taxon>Streptomyces</taxon>
    </lineage>
</organism>
<dbReference type="CDD" id="cd00156">
    <property type="entry name" value="REC"/>
    <property type="match status" value="1"/>
</dbReference>
<dbReference type="PANTHER" id="PTHR44591">
    <property type="entry name" value="STRESS RESPONSE REGULATOR PROTEIN 1"/>
    <property type="match status" value="1"/>
</dbReference>
<feature type="modified residue" description="4-aspartylphosphate" evidence="2">
    <location>
        <position position="65"/>
    </location>
</feature>
<sequence>MAAGEAHCDAAPMVRCLIVDDSPVFLAAASGLLRHQGIVVVCVAANGAEALRGAERERPDVALVDLDLGGESGLDLAERLYRRSVPTILMSTHAEQDYRDLITASPAIGFLPKMSLSGCVIVRLLDGAATGPPER</sequence>
<name>B5GMR1_STRCL</name>
<dbReference type="PROSITE" id="PS50110">
    <property type="entry name" value="RESPONSE_REGULATORY"/>
    <property type="match status" value="1"/>
</dbReference>
<dbReference type="InterPro" id="IPR050595">
    <property type="entry name" value="Bact_response_regulator"/>
</dbReference>
<dbReference type="Proteomes" id="UP000002357">
    <property type="component" value="Plasmid pSCL4"/>
</dbReference>
<gene>
    <name evidence="3" type="ORF">SCLAV_p1081</name>
</gene>
<dbReference type="EMBL" id="CM000914">
    <property type="protein sequence ID" value="EFG04567.2"/>
    <property type="molecule type" value="Genomic_DNA"/>
</dbReference>
<dbReference type="PANTHER" id="PTHR44591:SF3">
    <property type="entry name" value="RESPONSE REGULATORY DOMAIN-CONTAINING PROTEIN"/>
    <property type="match status" value="1"/>
</dbReference>
<dbReference type="GO" id="GO:0000160">
    <property type="term" value="P:phosphorelay signal transduction system"/>
    <property type="evidence" value="ECO:0007669"/>
    <property type="project" value="InterPro"/>
</dbReference>
<evidence type="ECO:0000313" key="3">
    <source>
        <dbReference type="EMBL" id="EFG04567.2"/>
    </source>
</evidence>
<accession>B5GMR1</accession>
<evidence type="ECO:0000256" key="1">
    <source>
        <dbReference type="ARBA" id="ARBA00022553"/>
    </source>
</evidence>